<feature type="transmembrane region" description="Helical" evidence="7">
    <location>
        <begin position="143"/>
        <end position="163"/>
    </location>
</feature>
<dbReference type="Pfam" id="PF09335">
    <property type="entry name" value="VTT_dom"/>
    <property type="match status" value="1"/>
</dbReference>
<comment type="caution">
    <text evidence="9">The sequence shown here is derived from an EMBL/GenBank/DDBJ whole genome shotgun (WGS) entry which is preliminary data.</text>
</comment>
<dbReference type="EMBL" id="BEHT01000016">
    <property type="protein sequence ID" value="GBC98863.1"/>
    <property type="molecule type" value="Genomic_DNA"/>
</dbReference>
<evidence type="ECO:0000313" key="9">
    <source>
        <dbReference type="EMBL" id="GBC98863.1"/>
    </source>
</evidence>
<dbReference type="AlphaFoldDB" id="A0A2H5XCF8"/>
<keyword evidence="4 7" id="KW-0812">Transmembrane</keyword>
<feature type="transmembrane region" description="Helical" evidence="7">
    <location>
        <begin position="61"/>
        <end position="82"/>
    </location>
</feature>
<organism evidence="9 10">
    <name type="scientific">Candidatus Fervidibacter japonicus</name>
    <dbReference type="NCBI Taxonomy" id="2035412"/>
    <lineage>
        <taxon>Bacteria</taxon>
        <taxon>Candidatus Fervidibacterota</taxon>
        <taxon>Candidatus Fervidibacter</taxon>
    </lineage>
</organism>
<reference evidence="10" key="1">
    <citation type="submission" date="2017-09" db="EMBL/GenBank/DDBJ databases">
        <title>Metaegenomics of thermophilic ammonia-oxidizing enrichment culture.</title>
        <authorList>
            <person name="Kato S."/>
            <person name="Suzuki K."/>
        </authorList>
    </citation>
    <scope>NUCLEOTIDE SEQUENCE [LARGE SCALE GENOMIC DNA]</scope>
</reference>
<evidence type="ECO:0000256" key="2">
    <source>
        <dbReference type="ARBA" id="ARBA00010792"/>
    </source>
</evidence>
<protein>
    <submittedName>
        <fullName evidence="9">Putative membrane protein</fullName>
    </submittedName>
</protein>
<dbReference type="InterPro" id="IPR032816">
    <property type="entry name" value="VTT_dom"/>
</dbReference>
<evidence type="ECO:0000259" key="8">
    <source>
        <dbReference type="Pfam" id="PF09335"/>
    </source>
</evidence>
<comment type="similarity">
    <text evidence="2 7">Belongs to the DedA family.</text>
</comment>
<proteinExistence type="inferred from homology"/>
<evidence type="ECO:0000313" key="10">
    <source>
        <dbReference type="Proteomes" id="UP000236173"/>
    </source>
</evidence>
<keyword evidence="3 7" id="KW-1003">Cell membrane</keyword>
<evidence type="ECO:0000256" key="3">
    <source>
        <dbReference type="ARBA" id="ARBA00022475"/>
    </source>
</evidence>
<dbReference type="GO" id="GO:0005886">
    <property type="term" value="C:plasma membrane"/>
    <property type="evidence" value="ECO:0007669"/>
    <property type="project" value="UniProtKB-SubCell"/>
</dbReference>
<sequence length="205" mass="23099">MSITEFFQRLLDVEALIRWGGLTGIVVIVFVETGLFIGFFLPGDSLLVTAGIMAAAGYLDLRWLIPLTILAAIIGDQVNYAIGYRAGMALMNRYERFRPHLERAHAFYEKHGAKTIVLARFVPIVRTFAPAIAGAARMDYRTFVTYNIVGGIIWVLSTTLTGYTLGNLIPHIDRYLHIVIGIVVLLSVLPILREWWKERHKAEVR</sequence>
<keyword evidence="5 7" id="KW-1133">Transmembrane helix</keyword>
<feature type="domain" description="VTT" evidence="8">
    <location>
        <begin position="41"/>
        <end position="163"/>
    </location>
</feature>
<feature type="transmembrane region" description="Helical" evidence="7">
    <location>
        <begin position="175"/>
        <end position="192"/>
    </location>
</feature>
<dbReference type="PANTHER" id="PTHR30353:SF0">
    <property type="entry name" value="TRANSMEMBRANE PROTEIN"/>
    <property type="match status" value="1"/>
</dbReference>
<dbReference type="InterPro" id="IPR032818">
    <property type="entry name" value="DedA-like"/>
</dbReference>
<comment type="subcellular location">
    <subcellularLocation>
        <location evidence="1 7">Cell membrane</location>
        <topology evidence="1 7">Multi-pass membrane protein</topology>
    </subcellularLocation>
</comment>
<dbReference type="Proteomes" id="UP000236173">
    <property type="component" value="Unassembled WGS sequence"/>
</dbReference>
<keyword evidence="6 7" id="KW-0472">Membrane</keyword>
<evidence type="ECO:0000256" key="7">
    <source>
        <dbReference type="RuleBase" id="RU367016"/>
    </source>
</evidence>
<evidence type="ECO:0000256" key="5">
    <source>
        <dbReference type="ARBA" id="ARBA00022989"/>
    </source>
</evidence>
<gene>
    <name evidence="9" type="ORF">HRbin17_01380</name>
</gene>
<accession>A0A2H5XCF8</accession>
<evidence type="ECO:0000256" key="6">
    <source>
        <dbReference type="ARBA" id="ARBA00023136"/>
    </source>
</evidence>
<name>A0A2H5XCF8_9BACT</name>
<evidence type="ECO:0000256" key="1">
    <source>
        <dbReference type="ARBA" id="ARBA00004651"/>
    </source>
</evidence>
<dbReference type="PANTHER" id="PTHR30353">
    <property type="entry name" value="INNER MEMBRANE PROTEIN DEDA-RELATED"/>
    <property type="match status" value="1"/>
</dbReference>
<feature type="transmembrane region" description="Helical" evidence="7">
    <location>
        <begin position="21"/>
        <end position="41"/>
    </location>
</feature>
<evidence type="ECO:0000256" key="4">
    <source>
        <dbReference type="ARBA" id="ARBA00022692"/>
    </source>
</evidence>